<evidence type="ECO:0000256" key="2">
    <source>
        <dbReference type="ARBA" id="ARBA00009045"/>
    </source>
</evidence>
<dbReference type="KEGG" id="nhl:Nhal_1110"/>
<evidence type="ECO:0000256" key="4">
    <source>
        <dbReference type="ARBA" id="ARBA00022801"/>
    </source>
</evidence>
<sequence>MFPVRNPNPTSIRPVITIGLIVTCILVFWWELSLEPKEAARAIYSFAVTPIFFLHKVELVGSPIPVELTPITSMFLHADVWHLASNLLFFWIFGKTIEDATGHVRFILFYFLCGIISIMPYILLNPTSQNPIIGASGAISAILGAYLRLFPHSRIVVIYLRGLYPALGRVPAEWVLIFWYGLQLIYGIFTNAQQETVAWEVHLSGFAAGMLFVPLFYRSPK</sequence>
<keyword evidence="5 7" id="KW-1133">Transmembrane helix</keyword>
<dbReference type="InterPro" id="IPR035952">
    <property type="entry name" value="Rhomboid-like_sf"/>
</dbReference>
<feature type="transmembrane region" description="Helical" evidence="7">
    <location>
        <begin position="42"/>
        <end position="62"/>
    </location>
</feature>
<dbReference type="InterPro" id="IPR022764">
    <property type="entry name" value="Peptidase_S54_rhomboid_dom"/>
</dbReference>
<dbReference type="eggNOG" id="COG0705">
    <property type="taxonomic scope" value="Bacteria"/>
</dbReference>
<feature type="transmembrane region" description="Helical" evidence="7">
    <location>
        <begin position="106"/>
        <end position="124"/>
    </location>
</feature>
<dbReference type="AlphaFoldDB" id="D5BZI7"/>
<feature type="transmembrane region" description="Helical" evidence="7">
    <location>
        <begin position="74"/>
        <end position="94"/>
    </location>
</feature>
<dbReference type="Proteomes" id="UP000001844">
    <property type="component" value="Chromosome"/>
</dbReference>
<evidence type="ECO:0000256" key="5">
    <source>
        <dbReference type="ARBA" id="ARBA00022989"/>
    </source>
</evidence>
<comment type="similarity">
    <text evidence="2">Belongs to the peptidase S54 family.</text>
</comment>
<dbReference type="Pfam" id="PF01694">
    <property type="entry name" value="Rhomboid"/>
    <property type="match status" value="1"/>
</dbReference>
<evidence type="ECO:0000313" key="10">
    <source>
        <dbReference type="Proteomes" id="UP000001844"/>
    </source>
</evidence>
<feature type="transmembrane region" description="Helical" evidence="7">
    <location>
        <begin position="12"/>
        <end position="30"/>
    </location>
</feature>
<organism evidence="9 10">
    <name type="scientific">Nitrosococcus halophilus (strain Nc4)</name>
    <dbReference type="NCBI Taxonomy" id="472759"/>
    <lineage>
        <taxon>Bacteria</taxon>
        <taxon>Pseudomonadati</taxon>
        <taxon>Pseudomonadota</taxon>
        <taxon>Gammaproteobacteria</taxon>
        <taxon>Chromatiales</taxon>
        <taxon>Chromatiaceae</taxon>
        <taxon>Nitrosococcus</taxon>
    </lineage>
</organism>
<protein>
    <submittedName>
        <fullName evidence="9">Rhomboid family protein</fullName>
    </submittedName>
</protein>
<dbReference type="GO" id="GO:0016020">
    <property type="term" value="C:membrane"/>
    <property type="evidence" value="ECO:0007669"/>
    <property type="project" value="UniProtKB-SubCell"/>
</dbReference>
<accession>D5BZI7</accession>
<dbReference type="PANTHER" id="PTHR43731:SF14">
    <property type="entry name" value="PRESENILIN-ASSOCIATED RHOMBOID-LIKE PROTEIN, MITOCHONDRIAL"/>
    <property type="match status" value="1"/>
</dbReference>
<evidence type="ECO:0000256" key="1">
    <source>
        <dbReference type="ARBA" id="ARBA00004141"/>
    </source>
</evidence>
<dbReference type="STRING" id="472759.Nhal_1110"/>
<feature type="transmembrane region" description="Helical" evidence="7">
    <location>
        <begin position="130"/>
        <end position="149"/>
    </location>
</feature>
<evidence type="ECO:0000256" key="3">
    <source>
        <dbReference type="ARBA" id="ARBA00022692"/>
    </source>
</evidence>
<dbReference type="MEROPS" id="S54.027"/>
<evidence type="ECO:0000256" key="7">
    <source>
        <dbReference type="SAM" id="Phobius"/>
    </source>
</evidence>
<feature type="domain" description="Peptidase S54 rhomboid" evidence="8">
    <location>
        <begin position="71"/>
        <end position="217"/>
    </location>
</feature>
<gene>
    <name evidence="9" type="ordered locus">Nhal_1110</name>
</gene>
<evidence type="ECO:0000313" key="9">
    <source>
        <dbReference type="EMBL" id="ADE14282.1"/>
    </source>
</evidence>
<dbReference type="EMBL" id="CP001798">
    <property type="protein sequence ID" value="ADE14282.1"/>
    <property type="molecule type" value="Genomic_DNA"/>
</dbReference>
<dbReference type="PANTHER" id="PTHR43731">
    <property type="entry name" value="RHOMBOID PROTEASE"/>
    <property type="match status" value="1"/>
</dbReference>
<keyword evidence="6 7" id="KW-0472">Membrane</keyword>
<name>D5BZI7_NITHN</name>
<proteinExistence type="inferred from homology"/>
<keyword evidence="10" id="KW-1185">Reference proteome</keyword>
<comment type="subcellular location">
    <subcellularLocation>
        <location evidence="1">Membrane</location>
        <topology evidence="1">Multi-pass membrane protein</topology>
    </subcellularLocation>
</comment>
<feature type="transmembrane region" description="Helical" evidence="7">
    <location>
        <begin position="170"/>
        <end position="189"/>
    </location>
</feature>
<dbReference type="SUPFAM" id="SSF144091">
    <property type="entry name" value="Rhomboid-like"/>
    <property type="match status" value="1"/>
</dbReference>
<dbReference type="Gene3D" id="1.20.1540.10">
    <property type="entry name" value="Rhomboid-like"/>
    <property type="match status" value="1"/>
</dbReference>
<evidence type="ECO:0000259" key="8">
    <source>
        <dbReference type="Pfam" id="PF01694"/>
    </source>
</evidence>
<dbReference type="GO" id="GO:0004252">
    <property type="term" value="F:serine-type endopeptidase activity"/>
    <property type="evidence" value="ECO:0007669"/>
    <property type="project" value="InterPro"/>
</dbReference>
<reference evidence="10" key="1">
    <citation type="submission" date="2010-04" db="EMBL/GenBank/DDBJ databases">
        <title>Complete genome sequence of Nitrosococcus halophilus Nc4, a salt-adapted, aerobic obligate ammonia-oxidizing sulfur purple bacterium.</title>
        <authorList>
            <consortium name="US DOE Joint Genome Institute"/>
            <person name="Campbell M.A."/>
            <person name="Malfatti S.A."/>
            <person name="Chain P.S.G."/>
            <person name="Heidelberg J.F."/>
            <person name="Ward B.B."/>
            <person name="Klotz M.G."/>
        </authorList>
    </citation>
    <scope>NUCLEOTIDE SEQUENCE [LARGE SCALE GENOMIC DNA]</scope>
    <source>
        <strain evidence="10">Nc4</strain>
    </source>
</reference>
<keyword evidence="4" id="KW-0378">Hydrolase</keyword>
<keyword evidence="3 7" id="KW-0812">Transmembrane</keyword>
<feature type="transmembrane region" description="Helical" evidence="7">
    <location>
        <begin position="201"/>
        <end position="217"/>
    </location>
</feature>
<dbReference type="OrthoDB" id="9814037at2"/>
<evidence type="ECO:0000256" key="6">
    <source>
        <dbReference type="ARBA" id="ARBA00023136"/>
    </source>
</evidence>
<dbReference type="InterPro" id="IPR050925">
    <property type="entry name" value="Rhomboid_protease_S54"/>
</dbReference>
<dbReference type="HOGENOM" id="CLU_055068_5_1_6"/>